<dbReference type="InterPro" id="IPR000169">
    <property type="entry name" value="Pept_cys_AS"/>
</dbReference>
<dbReference type="FunFam" id="3.90.70.10:FF:000109">
    <property type="entry name" value="Cysteine protease"/>
    <property type="match status" value="1"/>
</dbReference>
<dbReference type="CDD" id="cd02248">
    <property type="entry name" value="Peptidase_C1A"/>
    <property type="match status" value="1"/>
</dbReference>
<evidence type="ECO:0000259" key="3">
    <source>
        <dbReference type="SMART" id="SM00645"/>
    </source>
</evidence>
<dbReference type="Gene3D" id="3.90.70.10">
    <property type="entry name" value="Cysteine proteinases"/>
    <property type="match status" value="1"/>
</dbReference>
<keyword evidence="2" id="KW-1015">Disulfide bond</keyword>
<dbReference type="PANTHER" id="PTHR12411">
    <property type="entry name" value="CYSTEINE PROTEASE FAMILY C1-RELATED"/>
    <property type="match status" value="1"/>
</dbReference>
<dbReference type="GO" id="GO:0008234">
    <property type="term" value="F:cysteine-type peptidase activity"/>
    <property type="evidence" value="ECO:0007669"/>
    <property type="project" value="InterPro"/>
</dbReference>
<feature type="domain" description="Cathepsin propeptide inhibitor" evidence="4">
    <location>
        <begin position="6"/>
        <end position="62"/>
    </location>
</feature>
<dbReference type="EMBL" id="MN741003">
    <property type="protein sequence ID" value="QHU22245.1"/>
    <property type="molecule type" value="Genomic_DNA"/>
</dbReference>
<dbReference type="Pfam" id="PF08246">
    <property type="entry name" value="Inhibitor_I29"/>
    <property type="match status" value="1"/>
</dbReference>
<dbReference type="SMART" id="SM00848">
    <property type="entry name" value="Inhibitor_I29"/>
    <property type="match status" value="1"/>
</dbReference>
<evidence type="ECO:0008006" key="6">
    <source>
        <dbReference type="Google" id="ProtNLM"/>
    </source>
</evidence>
<dbReference type="PROSITE" id="PS00139">
    <property type="entry name" value="THIOL_PROTEASE_CYS"/>
    <property type="match status" value="1"/>
</dbReference>
<dbReference type="Pfam" id="PF00112">
    <property type="entry name" value="Peptidase_C1"/>
    <property type="match status" value="1"/>
</dbReference>
<dbReference type="GO" id="GO:0006508">
    <property type="term" value="P:proteolysis"/>
    <property type="evidence" value="ECO:0007669"/>
    <property type="project" value="InterPro"/>
</dbReference>
<evidence type="ECO:0000313" key="5">
    <source>
        <dbReference type="EMBL" id="QHU22245.1"/>
    </source>
</evidence>
<sequence>MCAPTFQQWSSLHHKEYVGATERDYRESVYLSNVKMINRHNAGGHSWTMGVNKFADLTGLEFKDRFAKGFNHTTKDTNYTLPESTALPVSVDWSAAGAVTAVKNQEQCGSCWAFSTTGSVEGAWFLKNGTLVSLSEQQLVDCSTVEGNEGCNGGLMDYGFEYIIKNKGITTETAYPYTATGPNKCLAAGKPVAATLSGFKDVPVNSETALMTAIALTPVSVAVEADQSVFQFYTGGVMDSACGTALDHGVLAVGYGTAGGKDYYLVKNSWGADWGVKGYIMLARGPKFNPAGQCGIQMAASYPVV</sequence>
<dbReference type="InterPro" id="IPR013128">
    <property type="entry name" value="Peptidase_C1A"/>
</dbReference>
<feature type="domain" description="Peptidase C1A papain C-terminal" evidence="3">
    <location>
        <begin position="87"/>
        <end position="304"/>
    </location>
</feature>
<reference evidence="5" key="1">
    <citation type="journal article" date="2020" name="Nature">
        <title>Giant virus diversity and host interactions through global metagenomics.</title>
        <authorList>
            <person name="Schulz F."/>
            <person name="Roux S."/>
            <person name="Paez-Espino D."/>
            <person name="Jungbluth S."/>
            <person name="Walsh D.A."/>
            <person name="Denef V.J."/>
            <person name="McMahon K.D."/>
            <person name="Konstantinidis K.T."/>
            <person name="Eloe-Fadrosh E.A."/>
            <person name="Kyrpides N.C."/>
            <person name="Woyke T."/>
        </authorList>
    </citation>
    <scope>NUCLEOTIDE SEQUENCE</scope>
    <source>
        <strain evidence="5">GVMAG-S-3300013286-35</strain>
    </source>
</reference>
<dbReference type="SUPFAM" id="SSF54001">
    <property type="entry name" value="Cysteine proteinases"/>
    <property type="match status" value="1"/>
</dbReference>
<dbReference type="PROSITE" id="PS00639">
    <property type="entry name" value="THIOL_PROTEASE_HIS"/>
    <property type="match status" value="1"/>
</dbReference>
<comment type="similarity">
    <text evidence="1">Belongs to the peptidase C1 family.</text>
</comment>
<protein>
    <recommendedName>
        <fullName evidence="6">Peptidase C1A papain C-terminal domain-containing protein</fullName>
    </recommendedName>
</protein>
<evidence type="ECO:0000256" key="2">
    <source>
        <dbReference type="ARBA" id="ARBA00023157"/>
    </source>
</evidence>
<evidence type="ECO:0000259" key="4">
    <source>
        <dbReference type="SMART" id="SM00848"/>
    </source>
</evidence>
<dbReference type="InterPro" id="IPR039417">
    <property type="entry name" value="Peptidase_C1A_papain-like"/>
</dbReference>
<dbReference type="PRINTS" id="PR00705">
    <property type="entry name" value="PAPAIN"/>
</dbReference>
<dbReference type="AlphaFoldDB" id="A0A6C0KWB1"/>
<accession>A0A6C0KWB1</accession>
<dbReference type="InterPro" id="IPR025660">
    <property type="entry name" value="Pept_his_AS"/>
</dbReference>
<dbReference type="InterPro" id="IPR000668">
    <property type="entry name" value="Peptidase_C1A_C"/>
</dbReference>
<proteinExistence type="inferred from homology"/>
<evidence type="ECO:0000256" key="1">
    <source>
        <dbReference type="ARBA" id="ARBA00008455"/>
    </source>
</evidence>
<dbReference type="SMART" id="SM00645">
    <property type="entry name" value="Pept_C1"/>
    <property type="match status" value="1"/>
</dbReference>
<dbReference type="InterPro" id="IPR038765">
    <property type="entry name" value="Papain-like_cys_pep_sf"/>
</dbReference>
<organism evidence="5">
    <name type="scientific">viral metagenome</name>
    <dbReference type="NCBI Taxonomy" id="1070528"/>
    <lineage>
        <taxon>unclassified sequences</taxon>
        <taxon>metagenomes</taxon>
        <taxon>organismal metagenomes</taxon>
    </lineage>
</organism>
<name>A0A6C0KWB1_9ZZZZ</name>
<dbReference type="InterPro" id="IPR013201">
    <property type="entry name" value="Prot_inhib_I29"/>
</dbReference>